<dbReference type="InterPro" id="IPR011009">
    <property type="entry name" value="Kinase-like_dom_sf"/>
</dbReference>
<dbReference type="Pfam" id="PF00069">
    <property type="entry name" value="Pkinase"/>
    <property type="match status" value="1"/>
</dbReference>
<dbReference type="SUPFAM" id="SSF56112">
    <property type="entry name" value="Protein kinase-like (PK-like)"/>
    <property type="match status" value="2"/>
</dbReference>
<dbReference type="InterPro" id="IPR001245">
    <property type="entry name" value="Ser-Thr/Tyr_kinase_cat_dom"/>
</dbReference>
<organism evidence="2 3">
    <name type="scientific">Mesorhabditis belari</name>
    <dbReference type="NCBI Taxonomy" id="2138241"/>
    <lineage>
        <taxon>Eukaryota</taxon>
        <taxon>Metazoa</taxon>
        <taxon>Ecdysozoa</taxon>
        <taxon>Nematoda</taxon>
        <taxon>Chromadorea</taxon>
        <taxon>Rhabditida</taxon>
        <taxon>Rhabditina</taxon>
        <taxon>Rhabditomorpha</taxon>
        <taxon>Rhabditoidea</taxon>
        <taxon>Rhabditidae</taxon>
        <taxon>Mesorhabditinae</taxon>
        <taxon>Mesorhabditis</taxon>
    </lineage>
</organism>
<accession>A0AAF3ETK0</accession>
<dbReference type="PANTHER" id="PTHR44167">
    <property type="entry name" value="OVARIAN-SPECIFIC SERINE/THREONINE-PROTEIN KINASE LOK-RELATED"/>
    <property type="match status" value="1"/>
</dbReference>
<proteinExistence type="predicted"/>
<dbReference type="PANTHER" id="PTHR44167:SF24">
    <property type="entry name" value="SERINE_THREONINE-PROTEIN KINASE CHK2"/>
    <property type="match status" value="1"/>
</dbReference>
<sequence length="705" mass="82147">MHVVVEKDLYFTTKKHIVLDKDTHRVVKFYLIKDDYYYGVFKNETETLSKLVHPNIVSFLGTVMTPTLGIVMEYCERGPISKIIFQQEFEYSLRTILWWAEQLFRAICYLSERDIVHANINHENTLATGSFGLKLAGFGNSRREGEPKNDPITSASDVYSAVILIWEIVEKSEAQFDDEELKHRPFAAKFSHIKDIPLKEPSLFEKLQNGTQLEAKDRTPVFAALLTTKDLRKQHTEWLKLKNGENLCELCLKSYVHDNQMVSTPKIRKVTPMVKLGFFNLKPIIADSKMSGNSREIVFCRRIYTQNPNINQPPIWKIFEGTTLMPINYEPDLDDKHFRDERIPKHCFHELAPRSQAIVIAASFIKKIGQKDESRERVAAKRFDIAELKRNAKQSDKHQGFTFLLRELQNTQFLVHPNIVEMKDSFYESFPNGRPGYVWLVTERMDCSLEFYFERLSKQDNDEKKGPILREHRYLASLLVQLLRALDFLHLRGIMHRDVTPKNIGLNRKDFVIKLLDYGVSEQTNSQRDHTKIVPTPLIYQPLEVILGLGYDCGVDVWAVGLIAFRMLGTKLMYPTDMKREDKVKQRILDVVGLPTNKYEDIFGESLLNEECRPSTLNKEFERAFSRLTRDLDQLNRGNLRNLLENLLSVNPQKRMEPSICLNHSYLQVLNNCLCPLPTADQIKEKNERDEDRLTQLLEIFWRKI</sequence>
<dbReference type="Gene3D" id="1.10.510.10">
    <property type="entry name" value="Transferase(Phosphotransferase) domain 1"/>
    <property type="match status" value="2"/>
</dbReference>
<feature type="domain" description="Protein kinase" evidence="1">
    <location>
        <begin position="345"/>
        <end position="667"/>
    </location>
</feature>
<name>A0AAF3ETK0_9BILA</name>
<dbReference type="PROSITE" id="PS50011">
    <property type="entry name" value="PROTEIN_KINASE_DOM"/>
    <property type="match status" value="2"/>
</dbReference>
<keyword evidence="2" id="KW-1185">Reference proteome</keyword>
<feature type="domain" description="Protein kinase" evidence="1">
    <location>
        <begin position="1"/>
        <end position="239"/>
    </location>
</feature>
<dbReference type="GO" id="GO:0005737">
    <property type="term" value="C:cytoplasm"/>
    <property type="evidence" value="ECO:0007669"/>
    <property type="project" value="TreeGrafter"/>
</dbReference>
<evidence type="ECO:0000259" key="1">
    <source>
        <dbReference type="PROSITE" id="PS50011"/>
    </source>
</evidence>
<protein>
    <recommendedName>
        <fullName evidence="1">Protein kinase domain-containing protein</fullName>
    </recommendedName>
</protein>
<dbReference type="Pfam" id="PF07714">
    <property type="entry name" value="PK_Tyr_Ser-Thr"/>
    <property type="match status" value="1"/>
</dbReference>
<dbReference type="GO" id="GO:0005634">
    <property type="term" value="C:nucleus"/>
    <property type="evidence" value="ECO:0007669"/>
    <property type="project" value="TreeGrafter"/>
</dbReference>
<dbReference type="Gene3D" id="3.30.200.20">
    <property type="entry name" value="Phosphorylase Kinase, domain 1"/>
    <property type="match status" value="2"/>
</dbReference>
<dbReference type="Proteomes" id="UP000887575">
    <property type="component" value="Unassembled WGS sequence"/>
</dbReference>
<evidence type="ECO:0000313" key="3">
    <source>
        <dbReference type="WBParaSite" id="MBELARI_LOCUS1748.1"/>
    </source>
</evidence>
<evidence type="ECO:0000313" key="2">
    <source>
        <dbReference type="Proteomes" id="UP000887575"/>
    </source>
</evidence>
<dbReference type="AlphaFoldDB" id="A0AAF3ETK0"/>
<dbReference type="WBParaSite" id="MBELARI_LOCUS1748.1">
    <property type="protein sequence ID" value="MBELARI_LOCUS1748.1"/>
    <property type="gene ID" value="MBELARI_LOCUS1748"/>
</dbReference>
<dbReference type="CDD" id="cd00180">
    <property type="entry name" value="PKc"/>
    <property type="match status" value="1"/>
</dbReference>
<dbReference type="InterPro" id="IPR000719">
    <property type="entry name" value="Prot_kinase_dom"/>
</dbReference>
<dbReference type="GO" id="GO:0004674">
    <property type="term" value="F:protein serine/threonine kinase activity"/>
    <property type="evidence" value="ECO:0007669"/>
    <property type="project" value="TreeGrafter"/>
</dbReference>
<reference evidence="3" key="1">
    <citation type="submission" date="2024-02" db="UniProtKB">
        <authorList>
            <consortium name="WormBaseParasite"/>
        </authorList>
    </citation>
    <scope>IDENTIFICATION</scope>
</reference>
<dbReference type="GO" id="GO:0044773">
    <property type="term" value="P:mitotic DNA damage checkpoint signaling"/>
    <property type="evidence" value="ECO:0007669"/>
    <property type="project" value="TreeGrafter"/>
</dbReference>
<dbReference type="GO" id="GO:0005524">
    <property type="term" value="F:ATP binding"/>
    <property type="evidence" value="ECO:0007669"/>
    <property type="project" value="InterPro"/>
</dbReference>